<keyword evidence="2" id="KW-1185">Reference proteome</keyword>
<dbReference type="EMBL" id="CM015724">
    <property type="protein sequence ID" value="KAF3698240.1"/>
    <property type="molecule type" value="Genomic_DNA"/>
</dbReference>
<sequence length="93" mass="10802">MQREQTQVKQYLLKQDVFTLHANAARHFPRNRILVSGIDKQFQADLVDMTAYATQNDSVRYLLTCINVFSKYAWVRCLKDKSGTSVTKLSREC</sequence>
<reference evidence="1 2" key="1">
    <citation type="submission" date="2019-02" db="EMBL/GenBank/DDBJ databases">
        <title>Opniocepnalus argus genome.</title>
        <authorList>
            <person name="Zhou C."/>
            <person name="Xiao S."/>
        </authorList>
    </citation>
    <scope>NUCLEOTIDE SEQUENCE [LARGE SCALE GENOMIC DNA]</scope>
    <source>
        <strain evidence="1">OARG1902GOOAL</strain>
        <tissue evidence="1">Muscle</tissue>
    </source>
</reference>
<evidence type="ECO:0000313" key="2">
    <source>
        <dbReference type="Proteomes" id="UP000503349"/>
    </source>
</evidence>
<organism evidence="1 2">
    <name type="scientific">Channa argus</name>
    <name type="common">Northern snakehead</name>
    <name type="synonym">Ophicephalus argus</name>
    <dbReference type="NCBI Taxonomy" id="215402"/>
    <lineage>
        <taxon>Eukaryota</taxon>
        <taxon>Metazoa</taxon>
        <taxon>Chordata</taxon>
        <taxon>Craniata</taxon>
        <taxon>Vertebrata</taxon>
        <taxon>Euteleostomi</taxon>
        <taxon>Actinopterygii</taxon>
        <taxon>Neopterygii</taxon>
        <taxon>Teleostei</taxon>
        <taxon>Neoteleostei</taxon>
        <taxon>Acanthomorphata</taxon>
        <taxon>Anabantaria</taxon>
        <taxon>Anabantiformes</taxon>
        <taxon>Channoidei</taxon>
        <taxon>Channidae</taxon>
        <taxon>Channa</taxon>
    </lineage>
</organism>
<protein>
    <recommendedName>
        <fullName evidence="3">Integrase catalytic domain-containing protein</fullName>
    </recommendedName>
</protein>
<dbReference type="Proteomes" id="UP000503349">
    <property type="component" value="Chromosome 13"/>
</dbReference>
<dbReference type="PANTHER" id="PTHR46585:SF1">
    <property type="entry name" value="CHROMO DOMAIN-CONTAINING PROTEIN"/>
    <property type="match status" value="1"/>
</dbReference>
<reference evidence="2" key="2">
    <citation type="submission" date="2019-02" db="EMBL/GenBank/DDBJ databases">
        <title>Opniocepnalus argus Var Kimnra genome.</title>
        <authorList>
            <person name="Zhou C."/>
            <person name="Xiao S."/>
        </authorList>
    </citation>
    <scope>NUCLEOTIDE SEQUENCE [LARGE SCALE GENOMIC DNA]</scope>
</reference>
<gene>
    <name evidence="1" type="ORF">EXN66_Car013921</name>
</gene>
<proteinExistence type="predicted"/>
<dbReference type="PANTHER" id="PTHR46585">
    <property type="entry name" value="INTEGRASE CORE DOMAIN CONTAINING PROTEIN"/>
    <property type="match status" value="1"/>
</dbReference>
<dbReference type="InterPro" id="IPR036397">
    <property type="entry name" value="RNaseH_sf"/>
</dbReference>
<dbReference type="GO" id="GO:0003676">
    <property type="term" value="F:nucleic acid binding"/>
    <property type="evidence" value="ECO:0007669"/>
    <property type="project" value="InterPro"/>
</dbReference>
<dbReference type="Gene3D" id="3.30.420.10">
    <property type="entry name" value="Ribonuclease H-like superfamily/Ribonuclease H"/>
    <property type="match status" value="1"/>
</dbReference>
<evidence type="ECO:0008006" key="3">
    <source>
        <dbReference type="Google" id="ProtNLM"/>
    </source>
</evidence>
<dbReference type="AlphaFoldDB" id="A0A6G1Q6H7"/>
<accession>A0A6G1Q6H7</accession>
<evidence type="ECO:0000313" key="1">
    <source>
        <dbReference type="EMBL" id="KAF3698240.1"/>
    </source>
</evidence>
<name>A0A6G1Q6H7_CHAAH</name>